<protein>
    <submittedName>
        <fullName evidence="1">Uncharacterized protein</fullName>
    </submittedName>
</protein>
<name>A0A821S4D2_9BILA</name>
<gene>
    <name evidence="1" type="ORF">UJA718_LOCUS43553</name>
</gene>
<evidence type="ECO:0000313" key="2">
    <source>
        <dbReference type="Proteomes" id="UP000663873"/>
    </source>
</evidence>
<comment type="caution">
    <text evidence="1">The sequence shown here is derived from an EMBL/GenBank/DDBJ whole genome shotgun (WGS) entry which is preliminary data.</text>
</comment>
<dbReference type="Proteomes" id="UP000663873">
    <property type="component" value="Unassembled WGS sequence"/>
</dbReference>
<evidence type="ECO:0000313" key="1">
    <source>
        <dbReference type="EMBL" id="CAF4853132.1"/>
    </source>
</evidence>
<dbReference type="EMBL" id="CAJOBP010061564">
    <property type="protein sequence ID" value="CAF4853132.1"/>
    <property type="molecule type" value="Genomic_DNA"/>
</dbReference>
<dbReference type="AlphaFoldDB" id="A0A821S4D2"/>
<reference evidence="1" key="1">
    <citation type="submission" date="2021-02" db="EMBL/GenBank/DDBJ databases">
        <authorList>
            <person name="Nowell W R."/>
        </authorList>
    </citation>
    <scope>NUCLEOTIDE SEQUENCE</scope>
</reference>
<keyword evidence="2" id="KW-1185">Reference proteome</keyword>
<sequence length="58" mass="6635">MPHPYYFSLESSTVISDNQIGLNSSKQSRSTKVIKQEKNLCSLAQRNPSAFFEEIKTR</sequence>
<proteinExistence type="predicted"/>
<feature type="non-terminal residue" evidence="1">
    <location>
        <position position="1"/>
    </location>
</feature>
<organism evidence="1 2">
    <name type="scientific">Rotaria socialis</name>
    <dbReference type="NCBI Taxonomy" id="392032"/>
    <lineage>
        <taxon>Eukaryota</taxon>
        <taxon>Metazoa</taxon>
        <taxon>Spiralia</taxon>
        <taxon>Gnathifera</taxon>
        <taxon>Rotifera</taxon>
        <taxon>Eurotatoria</taxon>
        <taxon>Bdelloidea</taxon>
        <taxon>Philodinida</taxon>
        <taxon>Philodinidae</taxon>
        <taxon>Rotaria</taxon>
    </lineage>
</organism>
<accession>A0A821S4D2</accession>